<evidence type="ECO:0000313" key="9">
    <source>
        <dbReference type="Proteomes" id="UP000075324"/>
    </source>
</evidence>
<dbReference type="GO" id="GO:0046872">
    <property type="term" value="F:metal ion binding"/>
    <property type="evidence" value="ECO:0007669"/>
    <property type="project" value="UniProtKB-KW"/>
</dbReference>
<dbReference type="SUPFAM" id="SSF54719">
    <property type="entry name" value="Fe,Mn superoxide dismutase (SOD), C-terminal domain"/>
    <property type="match status" value="1"/>
</dbReference>
<dbReference type="Gene3D" id="1.10.287.990">
    <property type="entry name" value="Fe,Mn superoxide dismutase (SOD) domain"/>
    <property type="match status" value="1"/>
</dbReference>
<accession>A0A150N4W4</accession>
<reference evidence="8 9" key="1">
    <citation type="submission" date="2016-01" db="EMBL/GenBank/DDBJ databases">
        <title>Draft Genome Sequences of Seven Thermophilic Sporeformers Isolated from Foods.</title>
        <authorList>
            <person name="Berendsen E.M."/>
            <person name="Wells-Bennik M.H."/>
            <person name="Krawcyk A.O."/>
            <person name="De Jong A."/>
            <person name="Holsappel S."/>
            <person name="Eijlander R.T."/>
            <person name="Kuipers O.P."/>
        </authorList>
    </citation>
    <scope>NUCLEOTIDE SEQUENCE [LARGE SCALE GENOMIC DNA]</scope>
    <source>
        <strain evidence="8 9">B4110</strain>
    </source>
</reference>
<evidence type="ECO:0000256" key="4">
    <source>
        <dbReference type="ARBA" id="ARBA00023002"/>
    </source>
</evidence>
<dbReference type="GO" id="GO:0004784">
    <property type="term" value="F:superoxide dismutase activity"/>
    <property type="evidence" value="ECO:0007669"/>
    <property type="project" value="UniProtKB-EC"/>
</dbReference>
<evidence type="ECO:0000259" key="6">
    <source>
        <dbReference type="Pfam" id="PF00081"/>
    </source>
</evidence>
<keyword evidence="3" id="KW-0479">Metal-binding</keyword>
<feature type="domain" description="Manganese/iron superoxide dismutase N-terminal" evidence="6">
    <location>
        <begin position="147"/>
        <end position="226"/>
    </location>
</feature>
<evidence type="ECO:0000256" key="1">
    <source>
        <dbReference type="ARBA" id="ARBA00008714"/>
    </source>
</evidence>
<feature type="compositionally biased region" description="Basic and acidic residues" evidence="5">
    <location>
        <begin position="83"/>
        <end position="92"/>
    </location>
</feature>
<dbReference type="EC" id="1.15.1.1" evidence="2"/>
<dbReference type="SUPFAM" id="SSF46609">
    <property type="entry name" value="Fe,Mn superoxide dismutase (SOD), N-terminal domain"/>
    <property type="match status" value="1"/>
</dbReference>
<dbReference type="EMBL" id="LQYW01000031">
    <property type="protein sequence ID" value="KYD31760.1"/>
    <property type="molecule type" value="Genomic_DNA"/>
</dbReference>
<sequence length="348" mass="41614">MNEQERIQQYVAEVKEWGKQVEQILLQRGEDGGDCRVDSLLSYIEHHGDAWTEDAIYELQRMVDEVYEKALVFQQNEQSAIRQEEREIEERQQTSIGQEENGIEERQQTVVRQEESGTEERQQTASEQEEESEAEERQQTYVAAGRHVLPPLPYSYDALEPHISREIMRLHHTKHHQSYVDGLNKAEKMMKKARETNDYELLKHWEREAAFHGSGHYLHTIFWNNMHPKGGGQPRGELLEQIKRDFGSFERFKRHFTEAAKSVEGVGWALLVWSPRSHRLEILQTEKHQFMTQWDTIPLLVLDVWEHAYYLQYKNDRAAYINSWWNVVHWRDVEERFEQARKLRWKPF</sequence>
<dbReference type="PANTHER" id="PTHR11404:SF6">
    <property type="entry name" value="SUPEROXIDE DISMUTASE [MN], MITOCHONDRIAL"/>
    <property type="match status" value="1"/>
</dbReference>
<evidence type="ECO:0000256" key="2">
    <source>
        <dbReference type="ARBA" id="ARBA00012682"/>
    </source>
</evidence>
<evidence type="ECO:0000256" key="3">
    <source>
        <dbReference type="ARBA" id="ARBA00022723"/>
    </source>
</evidence>
<dbReference type="InterPro" id="IPR036314">
    <property type="entry name" value="SOD_C_sf"/>
</dbReference>
<dbReference type="PANTHER" id="PTHR11404">
    <property type="entry name" value="SUPEROXIDE DISMUTASE 2"/>
    <property type="match status" value="1"/>
</dbReference>
<dbReference type="InterPro" id="IPR050265">
    <property type="entry name" value="Fe/Mn_Superoxide_Dismutase"/>
</dbReference>
<comment type="caution">
    <text evidence="8">The sequence shown here is derived from an EMBL/GenBank/DDBJ whole genome shotgun (WGS) entry which is preliminary data.</text>
</comment>
<dbReference type="FunFam" id="1.10.287.990:FF:000001">
    <property type="entry name" value="Superoxide dismutase"/>
    <property type="match status" value="1"/>
</dbReference>
<dbReference type="InterPro" id="IPR036324">
    <property type="entry name" value="Mn/Fe_SOD_N_sf"/>
</dbReference>
<dbReference type="RefSeq" id="WP_062677629.1">
    <property type="nucleotide sequence ID" value="NZ_LQYW01000031.1"/>
</dbReference>
<dbReference type="PATRIC" id="fig|153151.4.peg.1936"/>
<feature type="domain" description="Manganese/iron superoxide dismutase C-terminal" evidence="7">
    <location>
        <begin position="234"/>
        <end position="336"/>
    </location>
</feature>
<dbReference type="PROSITE" id="PS00088">
    <property type="entry name" value="SOD_MN"/>
    <property type="match status" value="1"/>
</dbReference>
<evidence type="ECO:0000256" key="5">
    <source>
        <dbReference type="SAM" id="MobiDB-lite"/>
    </source>
</evidence>
<dbReference type="PRINTS" id="PR01703">
    <property type="entry name" value="MNSODISMTASE"/>
</dbReference>
<dbReference type="Proteomes" id="UP000075324">
    <property type="component" value="Unassembled WGS sequence"/>
</dbReference>
<proteinExistence type="inferred from homology"/>
<dbReference type="Gene3D" id="3.55.40.20">
    <property type="entry name" value="Iron/manganese superoxide dismutase, C-terminal domain"/>
    <property type="match status" value="1"/>
</dbReference>
<organism evidence="8 9">
    <name type="scientific">Parageobacillus toebii</name>
    <dbReference type="NCBI Taxonomy" id="153151"/>
    <lineage>
        <taxon>Bacteria</taxon>
        <taxon>Bacillati</taxon>
        <taxon>Bacillota</taxon>
        <taxon>Bacilli</taxon>
        <taxon>Bacillales</taxon>
        <taxon>Anoxybacillaceae</taxon>
        <taxon>Parageobacillus</taxon>
    </lineage>
</organism>
<dbReference type="InterPro" id="IPR001189">
    <property type="entry name" value="Mn/Fe_SOD"/>
</dbReference>
<dbReference type="Pfam" id="PF00081">
    <property type="entry name" value="Sod_Fe_N"/>
    <property type="match status" value="1"/>
</dbReference>
<feature type="compositionally biased region" description="Basic and acidic residues" evidence="5">
    <location>
        <begin position="103"/>
        <end position="122"/>
    </location>
</feature>
<dbReference type="FunFam" id="3.55.40.20:FF:000004">
    <property type="entry name" value="Superoxide dismutase [Fe]"/>
    <property type="match status" value="1"/>
</dbReference>
<evidence type="ECO:0000313" key="8">
    <source>
        <dbReference type="EMBL" id="KYD31760.1"/>
    </source>
</evidence>
<dbReference type="AlphaFoldDB" id="A0A150N4W4"/>
<comment type="similarity">
    <text evidence="1">Belongs to the iron/manganese superoxide dismutase family.</text>
</comment>
<dbReference type="InterPro" id="IPR019833">
    <property type="entry name" value="Mn/Fe_SOD_BS"/>
</dbReference>
<evidence type="ECO:0000259" key="7">
    <source>
        <dbReference type="Pfam" id="PF02777"/>
    </source>
</evidence>
<protein>
    <recommendedName>
        <fullName evidence="2">superoxide dismutase</fullName>
        <ecNumber evidence="2">1.15.1.1</ecNumber>
    </recommendedName>
</protein>
<gene>
    <name evidence="8" type="ORF">B4110_2452</name>
</gene>
<dbReference type="Pfam" id="PF02777">
    <property type="entry name" value="Sod_Fe_C"/>
    <property type="match status" value="1"/>
</dbReference>
<keyword evidence="4 8" id="KW-0560">Oxidoreductase</keyword>
<dbReference type="InterPro" id="IPR019832">
    <property type="entry name" value="Mn/Fe_SOD_C"/>
</dbReference>
<name>A0A150N4W4_9BACL</name>
<feature type="region of interest" description="Disordered" evidence="5">
    <location>
        <begin position="83"/>
        <end position="138"/>
    </location>
</feature>
<dbReference type="InterPro" id="IPR019831">
    <property type="entry name" value="Mn/Fe_SOD_N"/>
</dbReference>